<evidence type="ECO:0008006" key="3">
    <source>
        <dbReference type="Google" id="ProtNLM"/>
    </source>
</evidence>
<organism evidence="1 2">
    <name type="scientific">Rubrimonas cliftonensis</name>
    <dbReference type="NCBI Taxonomy" id="89524"/>
    <lineage>
        <taxon>Bacteria</taxon>
        <taxon>Pseudomonadati</taxon>
        <taxon>Pseudomonadota</taxon>
        <taxon>Alphaproteobacteria</taxon>
        <taxon>Rhodobacterales</taxon>
        <taxon>Paracoccaceae</taxon>
        <taxon>Rubrimonas</taxon>
    </lineage>
</organism>
<dbReference type="InterPro" id="IPR046247">
    <property type="entry name" value="DUF6280"/>
</dbReference>
<name>A0A1H4DW10_9RHOB</name>
<gene>
    <name evidence="1" type="ORF">SAMN05444370_11159</name>
</gene>
<dbReference type="Proteomes" id="UP000198703">
    <property type="component" value="Unassembled WGS sequence"/>
</dbReference>
<keyword evidence="2" id="KW-1185">Reference proteome</keyword>
<dbReference type="AlphaFoldDB" id="A0A1H4DW10"/>
<evidence type="ECO:0000313" key="2">
    <source>
        <dbReference type="Proteomes" id="UP000198703"/>
    </source>
</evidence>
<accession>A0A1H4DW10</accession>
<dbReference type="OrthoDB" id="7866178at2"/>
<reference evidence="1 2" key="1">
    <citation type="submission" date="2016-10" db="EMBL/GenBank/DDBJ databases">
        <authorList>
            <person name="de Groot N.N."/>
        </authorList>
    </citation>
    <scope>NUCLEOTIDE SEQUENCE [LARGE SCALE GENOMIC DNA]</scope>
    <source>
        <strain evidence="1 2">DSM 15345</strain>
    </source>
</reference>
<proteinExistence type="predicted"/>
<dbReference type="EMBL" id="FNQM01000011">
    <property type="protein sequence ID" value="SEA76580.1"/>
    <property type="molecule type" value="Genomic_DNA"/>
</dbReference>
<evidence type="ECO:0000313" key="1">
    <source>
        <dbReference type="EMBL" id="SEA76580.1"/>
    </source>
</evidence>
<sequence length="101" mass="10732">MFDEMDALAWGQAQGDRARKLFSAVVLAVLDDAVRDEKKIGPGAGVESITRWARSKDGRLVLSCAGIDPTERAVGGLAEFVRRGERVSSALRLGDGDAMAA</sequence>
<dbReference type="STRING" id="89524.SAMN05444370_11159"/>
<protein>
    <recommendedName>
        <fullName evidence="3">Elongation factor P</fullName>
    </recommendedName>
</protein>
<dbReference type="Pfam" id="PF19796">
    <property type="entry name" value="DUF6280"/>
    <property type="match status" value="1"/>
</dbReference>
<dbReference type="RefSeq" id="WP_093254819.1">
    <property type="nucleotide sequence ID" value="NZ_FNQM01000011.1"/>
</dbReference>